<dbReference type="EMBL" id="JH793787">
    <property type="protein sequence ID" value="ELQ39858.1"/>
    <property type="molecule type" value="Genomic_DNA"/>
</dbReference>
<name>A0AA97P0T6_PYRO3</name>
<dbReference type="Gene3D" id="6.10.110.10">
    <property type="match status" value="1"/>
</dbReference>
<protein>
    <submittedName>
        <fullName evidence="7">Uncharacterized protein</fullName>
    </submittedName>
</protein>
<dbReference type="GO" id="GO:0016020">
    <property type="term" value="C:membrane"/>
    <property type="evidence" value="ECO:0007669"/>
    <property type="project" value="UniProtKB-SubCell"/>
</dbReference>
<comment type="similarity">
    <text evidence="2">Belongs to the IFI6/IFI27 family.</text>
</comment>
<accession>A0AA97P0T6</accession>
<keyword evidence="3" id="KW-0812">Transmembrane</keyword>
<reference evidence="7" key="1">
    <citation type="journal article" date="2012" name="PLoS Genet.">
        <title>Comparative analysis of the genomes of two field isolates of the rice blast fungus Magnaporthe oryzae.</title>
        <authorList>
            <person name="Xue M."/>
            <person name="Yang J."/>
            <person name="Li Z."/>
            <person name="Hu S."/>
            <person name="Yao N."/>
            <person name="Dean R.A."/>
            <person name="Zhao W."/>
            <person name="Shen M."/>
            <person name="Zhang H."/>
            <person name="Li C."/>
            <person name="Liu L."/>
            <person name="Cao L."/>
            <person name="Xu X."/>
            <person name="Xing Y."/>
            <person name="Hsiang T."/>
            <person name="Zhang Z."/>
            <person name="Xu J.R."/>
            <person name="Peng Y.L."/>
        </authorList>
    </citation>
    <scope>NUCLEOTIDE SEQUENCE</scope>
    <source>
        <strain evidence="7">Y34</strain>
    </source>
</reference>
<dbReference type="AlphaFoldDB" id="A0AA97P0T6"/>
<evidence type="ECO:0000256" key="1">
    <source>
        <dbReference type="ARBA" id="ARBA00004141"/>
    </source>
</evidence>
<evidence type="ECO:0000313" key="7">
    <source>
        <dbReference type="EMBL" id="ELQ39858.1"/>
    </source>
</evidence>
<evidence type="ECO:0000256" key="4">
    <source>
        <dbReference type="ARBA" id="ARBA00022989"/>
    </source>
</evidence>
<dbReference type="PANTHER" id="PTHR16932:SF18">
    <property type="entry name" value="INTERFERON, ALPHA-INDUCIBLE PROTEIN 27-LIKE 2"/>
    <property type="match status" value="1"/>
</dbReference>
<proteinExistence type="inferred from homology"/>
<dbReference type="PANTHER" id="PTHR16932">
    <property type="entry name" value="INTERFERON ALPHA-INDUCIBLE PROTEIN 27"/>
    <property type="match status" value="1"/>
</dbReference>
<evidence type="ECO:0000256" key="2">
    <source>
        <dbReference type="ARBA" id="ARBA00007262"/>
    </source>
</evidence>
<evidence type="ECO:0000256" key="5">
    <source>
        <dbReference type="ARBA" id="ARBA00023136"/>
    </source>
</evidence>
<dbReference type="Proteomes" id="UP000011086">
    <property type="component" value="Unassembled WGS sequence"/>
</dbReference>
<gene>
    <name evidence="7" type="ORF">OOU_Y34scaffold00476g18</name>
</gene>
<feature type="region of interest" description="Disordered" evidence="6">
    <location>
        <begin position="110"/>
        <end position="131"/>
    </location>
</feature>
<sequence length="227" mass="23088">MVQVQAATGQVAESDRWLRRQTAQHKADSDICARLEVKPVSEATTNIFAMEADDNKNPDDMAMEEISEEAGRRIDNAIDSADEEALPHAVLQAGNLEDDLTNAIIKDLDSEAGSSSDNSEPETLEDPSSGPGNAAIAIGVAGATMLFAPALIALPALSLIGFGASGPIAAAVQSGIGSVVAPSLFATLQSAAMGGYGVAAVFGTVQAAGGVITAASAAQIARDNQRP</sequence>
<evidence type="ECO:0000256" key="6">
    <source>
        <dbReference type="SAM" id="MobiDB-lite"/>
    </source>
</evidence>
<dbReference type="InterPro" id="IPR038213">
    <property type="entry name" value="IFI6/IFI27-like_sf"/>
</dbReference>
<comment type="subcellular location">
    <subcellularLocation>
        <location evidence="1">Membrane</location>
        <topology evidence="1">Multi-pass membrane protein</topology>
    </subcellularLocation>
</comment>
<evidence type="ECO:0000256" key="3">
    <source>
        <dbReference type="ARBA" id="ARBA00022692"/>
    </source>
</evidence>
<keyword evidence="4" id="KW-1133">Transmembrane helix</keyword>
<keyword evidence="5" id="KW-0472">Membrane</keyword>
<dbReference type="InterPro" id="IPR009311">
    <property type="entry name" value="IFI6/IFI27-like"/>
</dbReference>
<organism evidence="7">
    <name type="scientific">Pyricularia oryzae (strain Y34)</name>
    <name type="common">Rice blast fungus</name>
    <name type="synonym">Magnaporthe oryzae</name>
    <dbReference type="NCBI Taxonomy" id="1143189"/>
    <lineage>
        <taxon>Eukaryota</taxon>
        <taxon>Fungi</taxon>
        <taxon>Dikarya</taxon>
        <taxon>Ascomycota</taxon>
        <taxon>Pezizomycotina</taxon>
        <taxon>Sordariomycetes</taxon>
        <taxon>Sordariomycetidae</taxon>
        <taxon>Magnaporthales</taxon>
        <taxon>Pyriculariaceae</taxon>
        <taxon>Pyricularia</taxon>
    </lineage>
</organism>